<evidence type="ECO:0000313" key="4">
    <source>
        <dbReference type="EMBL" id="KAG5177708.1"/>
    </source>
</evidence>
<keyword evidence="5" id="KW-1185">Reference proteome</keyword>
<accession>A0A835YW48</accession>
<feature type="compositionally biased region" description="Basic and acidic residues" evidence="2">
    <location>
        <begin position="559"/>
        <end position="569"/>
    </location>
</feature>
<evidence type="ECO:0000256" key="1">
    <source>
        <dbReference type="ARBA" id="ARBA00009005"/>
    </source>
</evidence>
<dbReference type="EMBL" id="JAFCMP010000522">
    <property type="protein sequence ID" value="KAG5177708.1"/>
    <property type="molecule type" value="Genomic_DNA"/>
</dbReference>
<dbReference type="PANTHER" id="PTHR48104:SF30">
    <property type="entry name" value="METACASPASE-1"/>
    <property type="match status" value="1"/>
</dbReference>
<dbReference type="Proteomes" id="UP000664859">
    <property type="component" value="Unassembled WGS sequence"/>
</dbReference>
<feature type="region of interest" description="Disordered" evidence="2">
    <location>
        <begin position="1"/>
        <end position="176"/>
    </location>
</feature>
<dbReference type="PANTHER" id="PTHR48104">
    <property type="entry name" value="METACASPASE-4"/>
    <property type="match status" value="1"/>
</dbReference>
<evidence type="ECO:0000313" key="5">
    <source>
        <dbReference type="Proteomes" id="UP000664859"/>
    </source>
</evidence>
<evidence type="ECO:0000256" key="2">
    <source>
        <dbReference type="SAM" id="MobiDB-lite"/>
    </source>
</evidence>
<feature type="domain" description="Peptidase C14 caspase" evidence="3">
    <location>
        <begin position="297"/>
        <end position="432"/>
    </location>
</feature>
<dbReference type="GO" id="GO:0006508">
    <property type="term" value="P:proteolysis"/>
    <property type="evidence" value="ECO:0007669"/>
    <property type="project" value="InterPro"/>
</dbReference>
<gene>
    <name evidence="4" type="ORF">JKP88DRAFT_264919</name>
</gene>
<name>A0A835YW48_9STRA</name>
<sequence>MAQPASDFAAMSDYDEESGEEQVYDEEEEVIDDDEAASGEDDGEGEDDEENEEGDEEAEELEDGDGDAEDEEEVEDGEEVDDDEGESEEVEEGDDEEEVDDEESDEEEEEEEEGEDDEEEEEEEEEEGEQLDGDDDDEEEADQEEEEVDDDGEDRELQEGEEEEVEKKDKKKKRPAGGLKKAVGANVIMISGCMDDQTSADGLGTGRPGGGAHIDCIACPDNVFAIATHTPYFMRLACTQALLKSMPRAQNWVDLLKRMYTVLGKAEKPQIPMLTTSRPFDMDAPVEVFQGTGNHKSLFIGINYVGQGANELSGCHADVEAMREFAMKEGFSNDSDHMLVLMDNGRHMMPTHLDGDEEDGQDEAMYSVDDLEIVDDDIYQHIINPLQDGVNFTILMDCCHSGSILDLPYTVLCSEQNMRSWDAGTKPQMQANRNFTAKARGSAGQLTMKKPSGFTLARNLAMELGIFCLGKLEAQNSTATSTKATKKSVTKTTTTKKKVVKKAAAPDGDATAVKKAVPKKKATAKATDGATVKKPAVKKAAADGTVAKKKPAAKKTATKKADGTDDTKTATKKTVKKTTSTPVRKAPLSSVTWLPGAWLPLLLAITDFGYRNARGHTAHLIKLLSGNIWLQAHYAEHFKVHTLAFPLGLELSVGESANSNASPNLQKYQVLVDYGPKKYVQPRMAVMEGYRRVSNGQKVQWERLVLPPPQPAHFLDRNQSTIVTILGVITIASIIKIIRKLAEKGKTEWTNRKSNAHHPLQKPARQSAPAVSSMAAQTGPQAKKTK</sequence>
<dbReference type="AlphaFoldDB" id="A0A835YW48"/>
<dbReference type="GO" id="GO:0005737">
    <property type="term" value="C:cytoplasm"/>
    <property type="evidence" value="ECO:0007669"/>
    <property type="project" value="TreeGrafter"/>
</dbReference>
<dbReference type="Pfam" id="PF00656">
    <property type="entry name" value="Peptidase_C14"/>
    <property type="match status" value="1"/>
</dbReference>
<organism evidence="4 5">
    <name type="scientific">Tribonema minus</name>
    <dbReference type="NCBI Taxonomy" id="303371"/>
    <lineage>
        <taxon>Eukaryota</taxon>
        <taxon>Sar</taxon>
        <taxon>Stramenopiles</taxon>
        <taxon>Ochrophyta</taxon>
        <taxon>PX clade</taxon>
        <taxon>Xanthophyceae</taxon>
        <taxon>Tribonematales</taxon>
        <taxon>Tribonemataceae</taxon>
        <taxon>Tribonema</taxon>
    </lineage>
</organism>
<feature type="compositionally biased region" description="Acidic residues" evidence="2">
    <location>
        <begin position="13"/>
        <end position="164"/>
    </location>
</feature>
<evidence type="ECO:0000259" key="3">
    <source>
        <dbReference type="Pfam" id="PF00656"/>
    </source>
</evidence>
<dbReference type="InterPro" id="IPR050452">
    <property type="entry name" value="Metacaspase"/>
</dbReference>
<feature type="compositionally biased region" description="Basic residues" evidence="2">
    <location>
        <begin position="547"/>
        <end position="558"/>
    </location>
</feature>
<reference evidence="4" key="1">
    <citation type="submission" date="2021-02" db="EMBL/GenBank/DDBJ databases">
        <title>First Annotated Genome of the Yellow-green Alga Tribonema minus.</title>
        <authorList>
            <person name="Mahan K.M."/>
        </authorList>
    </citation>
    <scope>NUCLEOTIDE SEQUENCE</scope>
    <source>
        <strain evidence="4">UTEX B ZZ1240</strain>
    </source>
</reference>
<comment type="caution">
    <text evidence="4">The sequence shown here is derived from an EMBL/GenBank/DDBJ whole genome shotgun (WGS) entry which is preliminary data.</text>
</comment>
<dbReference type="GO" id="GO:0004197">
    <property type="term" value="F:cysteine-type endopeptidase activity"/>
    <property type="evidence" value="ECO:0007669"/>
    <property type="project" value="InterPro"/>
</dbReference>
<dbReference type="Gene3D" id="3.40.50.12660">
    <property type="match status" value="3"/>
</dbReference>
<dbReference type="OrthoDB" id="3223806at2759"/>
<comment type="similarity">
    <text evidence="1">Belongs to the peptidase C14B family.</text>
</comment>
<feature type="region of interest" description="Disordered" evidence="2">
    <location>
        <begin position="543"/>
        <end position="578"/>
    </location>
</feature>
<protein>
    <recommendedName>
        <fullName evidence="3">Peptidase C14 caspase domain-containing protein</fullName>
    </recommendedName>
</protein>
<feature type="region of interest" description="Disordered" evidence="2">
    <location>
        <begin position="748"/>
        <end position="786"/>
    </location>
</feature>
<proteinExistence type="inferred from homology"/>
<dbReference type="InterPro" id="IPR011600">
    <property type="entry name" value="Pept_C14_caspase"/>
</dbReference>